<dbReference type="Proteomes" id="UP000472320">
    <property type="component" value="Unassembled WGS sequence"/>
</dbReference>
<dbReference type="InterPro" id="IPR015943">
    <property type="entry name" value="WD40/YVTN_repeat-like_dom_sf"/>
</dbReference>
<dbReference type="SMART" id="SM00564">
    <property type="entry name" value="PQQ"/>
    <property type="match status" value="5"/>
</dbReference>
<keyword evidence="3 4" id="KW-0998">Cell outer membrane</keyword>
<keyword evidence="4" id="KW-0449">Lipoprotein</keyword>
<sequence length="386" mass="40660">MRTTTRTVIALGVLALASGCSTMSKLNPFAKEEKFAPAKLEELKPGVPARIVWKHSTGKAGANVFTPALADNSVFVADTDGNIERLDAASGKVQWRSKAGTDLSAGVGVSPDAKLVAVGTAKGELLAFDGSGKALWKIQASSEILSAPAVGPDVVIVRTVDNKVTAYDAADGKKRWFIQRGVPPLTLRNMPGLVIANSNVYAAQPAGRILAMALSNGVPRFEVPLSEPRGATELERVSDISGTPSVFDQDLCAVSYQGKVGCLDLNTGVARWTKPASSDVGLGVDQRFVFVSDEKGAVQAFNRENGASVWKNEKLAYRRLSAPVSYGRFVAVGDLEGYVHFLSREDGTMLGRIATDGSAIKSAPLLSGPNVIFQTQNGTVAAIAVE</sequence>
<dbReference type="NCBIfam" id="TIGR03300">
    <property type="entry name" value="assembly_YfgL"/>
    <property type="match status" value="1"/>
</dbReference>
<keyword evidence="8" id="KW-1185">Reference proteome</keyword>
<organism evidence="7 8">
    <name type="scientific">Massilia eburnea</name>
    <dbReference type="NCBI Taxonomy" id="1776165"/>
    <lineage>
        <taxon>Bacteria</taxon>
        <taxon>Pseudomonadati</taxon>
        <taxon>Pseudomonadota</taxon>
        <taxon>Betaproteobacteria</taxon>
        <taxon>Burkholderiales</taxon>
        <taxon>Oxalobacteraceae</taxon>
        <taxon>Telluria group</taxon>
        <taxon>Massilia</taxon>
    </lineage>
</organism>
<dbReference type="GO" id="GO:0051205">
    <property type="term" value="P:protein insertion into membrane"/>
    <property type="evidence" value="ECO:0007669"/>
    <property type="project" value="UniProtKB-UniRule"/>
</dbReference>
<comment type="caution">
    <text evidence="7">The sequence shown here is derived from an EMBL/GenBank/DDBJ whole genome shotgun (WGS) entry which is preliminary data.</text>
</comment>
<dbReference type="SUPFAM" id="SSF50998">
    <property type="entry name" value="Quinoprotein alcohol dehydrogenase-like"/>
    <property type="match status" value="1"/>
</dbReference>
<dbReference type="AlphaFoldDB" id="A0A6L6QMG5"/>
<evidence type="ECO:0000256" key="4">
    <source>
        <dbReference type="HAMAP-Rule" id="MF_00923"/>
    </source>
</evidence>
<keyword evidence="1 4" id="KW-0732">Signal</keyword>
<comment type="function">
    <text evidence="4">Part of the outer membrane protein assembly complex, which is involved in assembly and insertion of beta-barrel proteins into the outer membrane.</text>
</comment>
<dbReference type="InterPro" id="IPR011047">
    <property type="entry name" value="Quinoprotein_ADH-like_sf"/>
</dbReference>
<evidence type="ECO:0000256" key="2">
    <source>
        <dbReference type="ARBA" id="ARBA00023136"/>
    </source>
</evidence>
<dbReference type="PANTHER" id="PTHR34512:SF30">
    <property type="entry name" value="OUTER MEMBRANE PROTEIN ASSEMBLY FACTOR BAMB"/>
    <property type="match status" value="1"/>
</dbReference>
<evidence type="ECO:0000259" key="6">
    <source>
        <dbReference type="Pfam" id="PF13360"/>
    </source>
</evidence>
<reference evidence="7 8" key="1">
    <citation type="submission" date="2019-11" db="EMBL/GenBank/DDBJ databases">
        <title>Type strains purchased from KCTC, JCM and DSMZ.</title>
        <authorList>
            <person name="Lu H."/>
        </authorList>
    </citation>
    <scope>NUCLEOTIDE SEQUENCE [LARGE SCALE GENOMIC DNA]</scope>
    <source>
        <strain evidence="7 8">JCM 31587</strain>
    </source>
</reference>
<evidence type="ECO:0000313" key="7">
    <source>
        <dbReference type="EMBL" id="MTW13097.1"/>
    </source>
</evidence>
<dbReference type="PANTHER" id="PTHR34512">
    <property type="entry name" value="CELL SURFACE PROTEIN"/>
    <property type="match status" value="1"/>
</dbReference>
<dbReference type="InterPro" id="IPR018391">
    <property type="entry name" value="PQQ_b-propeller_rpt"/>
</dbReference>
<feature type="chain" id="PRO_5027191789" description="Outer membrane protein assembly factor BamB" evidence="5">
    <location>
        <begin position="23"/>
        <end position="386"/>
    </location>
</feature>
<keyword evidence="2 4" id="KW-0472">Membrane</keyword>
<dbReference type="GO" id="GO:0043165">
    <property type="term" value="P:Gram-negative-bacterium-type cell outer membrane assembly"/>
    <property type="evidence" value="ECO:0007669"/>
    <property type="project" value="UniProtKB-UniRule"/>
</dbReference>
<evidence type="ECO:0000256" key="3">
    <source>
        <dbReference type="ARBA" id="ARBA00023237"/>
    </source>
</evidence>
<evidence type="ECO:0000313" key="8">
    <source>
        <dbReference type="Proteomes" id="UP000472320"/>
    </source>
</evidence>
<gene>
    <name evidence="4 7" type="primary">bamB</name>
    <name evidence="7" type="ORF">GM658_21040</name>
</gene>
<dbReference type="Gene3D" id="2.130.10.10">
    <property type="entry name" value="YVTN repeat-like/Quinoprotein amine dehydrogenase"/>
    <property type="match status" value="1"/>
</dbReference>
<name>A0A6L6QMG5_9BURK</name>
<protein>
    <recommendedName>
        <fullName evidence="4">Outer membrane protein assembly factor BamB</fullName>
    </recommendedName>
</protein>
<keyword evidence="4" id="KW-0564">Palmitate</keyword>
<dbReference type="EMBL" id="WNKX01000019">
    <property type="protein sequence ID" value="MTW13097.1"/>
    <property type="molecule type" value="Genomic_DNA"/>
</dbReference>
<dbReference type="InterPro" id="IPR017687">
    <property type="entry name" value="BamB"/>
</dbReference>
<accession>A0A6L6QMG5</accession>
<dbReference type="OrthoDB" id="5173551at2"/>
<feature type="signal peptide" evidence="5">
    <location>
        <begin position="1"/>
        <end position="22"/>
    </location>
</feature>
<dbReference type="InterPro" id="IPR002372">
    <property type="entry name" value="PQQ_rpt_dom"/>
</dbReference>
<proteinExistence type="inferred from homology"/>
<comment type="subunit">
    <text evidence="4">Part of the Bam complex.</text>
</comment>
<dbReference type="HAMAP" id="MF_00923">
    <property type="entry name" value="OM_assembly_BamB"/>
    <property type="match status" value="1"/>
</dbReference>
<evidence type="ECO:0000256" key="1">
    <source>
        <dbReference type="ARBA" id="ARBA00022729"/>
    </source>
</evidence>
<dbReference type="PROSITE" id="PS51257">
    <property type="entry name" value="PROKAR_LIPOPROTEIN"/>
    <property type="match status" value="1"/>
</dbReference>
<dbReference type="GO" id="GO:0009279">
    <property type="term" value="C:cell outer membrane"/>
    <property type="evidence" value="ECO:0007669"/>
    <property type="project" value="UniProtKB-SubCell"/>
</dbReference>
<feature type="domain" description="Pyrrolo-quinoline quinone repeat" evidence="6">
    <location>
        <begin position="80"/>
        <end position="312"/>
    </location>
</feature>
<comment type="similarity">
    <text evidence="4">Belongs to the BamB family.</text>
</comment>
<comment type="subcellular location">
    <subcellularLocation>
        <location evidence="4">Cell outer membrane</location>
        <topology evidence="4">Lipid-anchor</topology>
    </subcellularLocation>
</comment>
<dbReference type="Pfam" id="PF13360">
    <property type="entry name" value="PQQ_2"/>
    <property type="match status" value="1"/>
</dbReference>
<dbReference type="RefSeq" id="WP_155456027.1">
    <property type="nucleotide sequence ID" value="NZ_WNKX01000019.1"/>
</dbReference>
<evidence type="ECO:0000256" key="5">
    <source>
        <dbReference type="SAM" id="SignalP"/>
    </source>
</evidence>